<dbReference type="Gene3D" id="3.30.470.30">
    <property type="entry name" value="DNA ligase/mRNA capping enzyme"/>
    <property type="match status" value="1"/>
</dbReference>
<reference evidence="2" key="1">
    <citation type="journal article" date="2020" name="Nature">
        <title>Giant virus diversity and host interactions through global metagenomics.</title>
        <authorList>
            <person name="Schulz F."/>
            <person name="Roux S."/>
            <person name="Paez-Espino D."/>
            <person name="Jungbluth S."/>
            <person name="Walsh D.A."/>
            <person name="Denef V.J."/>
            <person name="McMahon K.D."/>
            <person name="Konstantinidis K.T."/>
            <person name="Eloe-Fadrosh E.A."/>
            <person name="Kyrpides N.C."/>
            <person name="Woyke T."/>
        </authorList>
    </citation>
    <scope>NUCLEOTIDE SEQUENCE</scope>
    <source>
        <strain evidence="2">GVMAG-M-3300009161-36</strain>
    </source>
</reference>
<organism evidence="2">
    <name type="scientific">viral metagenome</name>
    <dbReference type="NCBI Taxonomy" id="1070528"/>
    <lineage>
        <taxon>unclassified sequences</taxon>
        <taxon>metagenomes</taxon>
        <taxon>organismal metagenomes</taxon>
    </lineage>
</organism>
<dbReference type="AlphaFoldDB" id="A0A6C0EXC1"/>
<sequence length="413" mass="47229">MSNNLNNSHSSHSQHNTRVSYGSGSGSNSINEISFDEQNEIVRNFPSTIKFSYERSTHKKVLSDIFVIIPKGKKYFVWFTHRNRKNICIFLEIGYQNKIMNVFYRHVSFDDVLSYGTIFYGTLFRTKRDASSCSNNGEIFSVEDIFYYKGDDISEYIYEKKLKVIKNIFDTKLRYNISFFKNGVVFGLPVITTDFVDALDKADKLPYSVYSIQYRYLGYKQDNNNNDNNSNKSLIEFYHFNTGNGGGGGGGGSSNSSVSVIIDTTPNVVGVITTPATAATIPIIEKNEIIKQKPSSSSSTSSYSSSSNEIYKLFNIKPDLQNDVYYLYPNTTTNFATISKEIAHIPDYKTSVLMNKLFRNIKENINLDSLEESDEEEEFENIQIDKFVDLNKTIKMRCIFNYKFKKWVPVSVI</sequence>
<protein>
    <submittedName>
        <fullName evidence="2">Uncharacterized protein</fullName>
    </submittedName>
</protein>
<evidence type="ECO:0000256" key="1">
    <source>
        <dbReference type="SAM" id="MobiDB-lite"/>
    </source>
</evidence>
<evidence type="ECO:0000313" key="2">
    <source>
        <dbReference type="EMBL" id="QHT33412.1"/>
    </source>
</evidence>
<dbReference type="EMBL" id="MN738968">
    <property type="protein sequence ID" value="QHT33412.1"/>
    <property type="molecule type" value="Genomic_DNA"/>
</dbReference>
<name>A0A6C0EXC1_9ZZZZ</name>
<proteinExistence type="predicted"/>
<accession>A0A6C0EXC1</accession>
<feature type="region of interest" description="Disordered" evidence="1">
    <location>
        <begin position="1"/>
        <end position="25"/>
    </location>
</feature>